<dbReference type="Gene3D" id="3.10.620.30">
    <property type="match status" value="1"/>
</dbReference>
<dbReference type="KEGG" id="acom:CEW83_04000"/>
<dbReference type="AlphaFoldDB" id="A0A2U8GLK9"/>
<evidence type="ECO:0000313" key="3">
    <source>
        <dbReference type="EMBL" id="AWI74482.1"/>
    </source>
</evidence>
<dbReference type="SMART" id="SM00460">
    <property type="entry name" value="TGc"/>
    <property type="match status" value="1"/>
</dbReference>
<dbReference type="SUPFAM" id="SSF54001">
    <property type="entry name" value="Cysteine proteinases"/>
    <property type="match status" value="1"/>
</dbReference>
<name>A0A2U8GLK9_9RHOO</name>
<dbReference type="Pfam" id="PF09899">
    <property type="entry name" value="DUF2126"/>
    <property type="match status" value="1"/>
</dbReference>
<dbReference type="Pfam" id="PF01841">
    <property type="entry name" value="Transglut_core"/>
    <property type="match status" value="1"/>
</dbReference>
<dbReference type="Pfam" id="PF08379">
    <property type="entry name" value="Bact_transglu_N"/>
    <property type="match status" value="1"/>
</dbReference>
<dbReference type="PANTHER" id="PTHR33490">
    <property type="entry name" value="BLR5614 PROTEIN-RELATED"/>
    <property type="match status" value="1"/>
</dbReference>
<evidence type="ECO:0000256" key="1">
    <source>
        <dbReference type="SAM" id="MobiDB-lite"/>
    </source>
</evidence>
<dbReference type="InterPro" id="IPR018667">
    <property type="entry name" value="DUF2126"/>
</dbReference>
<protein>
    <submittedName>
        <fullName evidence="3">IMP dehydrogenase</fullName>
    </submittedName>
</protein>
<feature type="compositionally biased region" description="Low complexity" evidence="1">
    <location>
        <begin position="585"/>
        <end position="595"/>
    </location>
</feature>
<proteinExistence type="predicted"/>
<evidence type="ECO:0000313" key="4">
    <source>
        <dbReference type="Proteomes" id="UP000244930"/>
    </source>
</evidence>
<dbReference type="InterPro" id="IPR038765">
    <property type="entry name" value="Papain-like_cys_pep_sf"/>
</dbReference>
<dbReference type="InterPro" id="IPR013589">
    <property type="entry name" value="Bac_transglu_N"/>
</dbReference>
<keyword evidence="4" id="KW-1185">Reference proteome</keyword>
<dbReference type="Proteomes" id="UP000244930">
    <property type="component" value="Chromosome"/>
</dbReference>
<feature type="domain" description="Transglutaminase-like" evidence="2">
    <location>
        <begin position="172"/>
        <end position="248"/>
    </location>
</feature>
<reference evidence="3 4" key="1">
    <citation type="submission" date="2017-06" db="EMBL/GenBank/DDBJ databases">
        <title>Azoarcus.</title>
        <authorList>
            <person name="Woo J.-H."/>
            <person name="Kim H.-S."/>
        </authorList>
    </citation>
    <scope>NUCLEOTIDE SEQUENCE [LARGE SCALE GENOMIC DNA]</scope>
    <source>
        <strain evidence="3 4">TSPY31</strain>
    </source>
</reference>
<dbReference type="EMBL" id="CP022187">
    <property type="protein sequence ID" value="AWI74482.1"/>
    <property type="molecule type" value="Genomic_DNA"/>
</dbReference>
<gene>
    <name evidence="3" type="ORF">CEW83_04000</name>
</gene>
<dbReference type="PANTHER" id="PTHR33490:SF1">
    <property type="entry name" value="SLL1233 PROTEIN"/>
    <property type="match status" value="1"/>
</dbReference>
<dbReference type="RefSeq" id="WP_108948189.1">
    <property type="nucleotide sequence ID" value="NZ_CP022187.1"/>
</dbReference>
<sequence length="1138" mass="127859">MSIHVALSHVTTYHYDRPINLGPQVVRLRPAPHSRTSILSYSLRVLPEDHFINWQQDPQSNYLARLVFEKPTDHFKVQVDLVAEMSVINPFAFFLEPYAENFPFKYEASQNHELAPYLLKLPLTPKFEEYLETIDLTERRSVDFLVKVNSDLYSHIGYLIRLEPGVQTPEETLVKKSGSCRDSAWLLVQLMRHLGLAARFVSGYLIQLTADVKSLDGPSGPEQDFTDLHAWCEVYLPGAGWIGLDPTSGLFAGEGHIPLACSPDPTSAAPITGALEKCEVTFEHEMKVTRIWEAPRVTKPYTEEQWDEIVRLGHAIDGELNEHDVRLTQGGEPTFVSVDDAEGDEWNTAAMGPDKKRLSTDLYHRLRNKYGPNGLVHFGQGKWYPGEQLPRWSLNCYWRKDGEPMWSRPDLIADESKPGTADDVIAGTFLRSVANKLGLAPEYVFPAYEDVFYYMWRERRLPANVDPFDSRIDDEMERERLMKVFTQGLAKVCGYAFPITRNAVSGEWQTGPWFLRSERCYLFPGDSPMGYRLPLDSQPWAVAGDRPVIHQPDPFDYYPPLPAHAALKLQLGPASRPDGATLRRSGSTGVVTGVGADSGAGRGVSTAPAHGGTSSLAESTGRRPELKQSAGWISRTAMCAEARNGVLYVFMPPTESLEDYLEIVAAIEATAEDLKQPVMLEGYEPPRDPRVQHFRITPDPGVVEVNVHPATSWDELVDQTEHLYEAAHHSRLSSEKFMVDGRHTGTGGGNHFVMGGATPADSPFLRRPDLLRSLISFWHNHPSLSYLFSGMFIGPTSQAPRIDEARNDSVAEIELAFKEMTRVIETSPNGCPPWIVDRLLRNLLIDVSGNTHRAEFCIDKLYSPDGPTGRLGLLEMRAFEMPPHARMSLAQQLLLRALIARFWKDPYTPPKLVRWGTELHDRFLLPHFIWQDFCDVMEDLQADGYPIKAEWFASHLEFRCPKYGDYTVKGMTLEIRAALEPWHVMGEEGAAGGTARYVDSSLERVQVKLTGAAPDRYVVTCNGVPVPMQPTGVVGEFVAGVRYRAWQPPSALHPTIGIDSPLTFDLVDTWNQRSIGGCQYHVVHPGGRNYDDFPVNAFAAESRRIARFFQMGHTPGKMVVGEVRTHPEFPFTLDLRHY</sequence>
<evidence type="ECO:0000259" key="2">
    <source>
        <dbReference type="SMART" id="SM00460"/>
    </source>
</evidence>
<dbReference type="InterPro" id="IPR002931">
    <property type="entry name" value="Transglutaminase-like"/>
</dbReference>
<accession>A0A2U8GLK9</accession>
<feature type="region of interest" description="Disordered" evidence="1">
    <location>
        <begin position="578"/>
        <end position="624"/>
    </location>
</feature>
<organism evidence="3 4">
    <name type="scientific">Parazoarcus communis</name>
    <dbReference type="NCBI Taxonomy" id="41977"/>
    <lineage>
        <taxon>Bacteria</taxon>
        <taxon>Pseudomonadati</taxon>
        <taxon>Pseudomonadota</taxon>
        <taxon>Betaproteobacteria</taxon>
        <taxon>Rhodocyclales</taxon>
        <taxon>Zoogloeaceae</taxon>
        <taxon>Parazoarcus</taxon>
    </lineage>
</organism>